<sequence length="133" mass="14564">MASSTPVSDTYRASLAVVSNSFFNNPATRAFNRLVVGMTSVPVLGRIVGRNLVEIRYTGRRSGRSFQTPVNYRLSGDQVTIRVMGPGSKSWWRNFLGDGGSITLVNFRGADRTGHAVATRDDDGRVTVRVQLD</sequence>
<evidence type="ECO:0008006" key="3">
    <source>
        <dbReference type="Google" id="ProtNLM"/>
    </source>
</evidence>
<dbReference type="AlphaFoldDB" id="A0A0U0WF53"/>
<name>A0A0U0WF53_MYCBE</name>
<organism evidence="1 2">
    <name type="scientific">Mycobacterium bohemicum DSM 44277</name>
    <dbReference type="NCBI Taxonomy" id="1236609"/>
    <lineage>
        <taxon>Bacteria</taxon>
        <taxon>Bacillati</taxon>
        <taxon>Actinomycetota</taxon>
        <taxon>Actinomycetes</taxon>
        <taxon>Mycobacteriales</taxon>
        <taxon>Mycobacteriaceae</taxon>
        <taxon>Mycobacterium</taxon>
    </lineage>
</organism>
<dbReference type="Proteomes" id="UP000198875">
    <property type="component" value="Unassembled WGS sequence"/>
</dbReference>
<gene>
    <name evidence="1" type="ORF">BN971_04115</name>
</gene>
<dbReference type="InterPro" id="IPR012349">
    <property type="entry name" value="Split_barrel_FMN-bd"/>
</dbReference>
<evidence type="ECO:0000313" key="2">
    <source>
        <dbReference type="Proteomes" id="UP000198875"/>
    </source>
</evidence>
<protein>
    <recommendedName>
        <fullName evidence="3">Deazaflavin-dependent nitroreductase family protein</fullName>
    </recommendedName>
</protein>
<accession>A0A0U0WF53</accession>
<proteinExistence type="predicted"/>
<reference evidence="1 2" key="1">
    <citation type="submission" date="2015-03" db="EMBL/GenBank/DDBJ databases">
        <authorList>
            <person name="Murphy D."/>
        </authorList>
    </citation>
    <scope>NUCLEOTIDE SEQUENCE [LARGE SCALE GENOMIC DNA]</scope>
    <source>
        <strain evidence="1 2">DSM 44277</strain>
    </source>
</reference>
<evidence type="ECO:0000313" key="1">
    <source>
        <dbReference type="EMBL" id="CPR12809.1"/>
    </source>
</evidence>
<dbReference type="Gene3D" id="2.30.110.10">
    <property type="entry name" value="Electron Transport, Fmn-binding Protein, Chain A"/>
    <property type="match status" value="1"/>
</dbReference>
<dbReference type="EMBL" id="CSTD01000005">
    <property type="protein sequence ID" value="CPR12809.1"/>
    <property type="molecule type" value="Genomic_DNA"/>
</dbReference>